<dbReference type="SUPFAM" id="SSF53850">
    <property type="entry name" value="Periplasmic binding protein-like II"/>
    <property type="match status" value="1"/>
</dbReference>
<dbReference type="RefSeq" id="WP_160935017.1">
    <property type="nucleotide sequence ID" value="NZ_SNVJ01000001.1"/>
</dbReference>
<dbReference type="InterPro" id="IPR005119">
    <property type="entry name" value="LysR_subst-bd"/>
</dbReference>
<proteinExistence type="inferred from homology"/>
<evidence type="ECO:0000313" key="8">
    <source>
        <dbReference type="Proteomes" id="UP000460715"/>
    </source>
</evidence>
<feature type="compositionally biased region" description="Basic and acidic residues" evidence="5">
    <location>
        <begin position="300"/>
        <end position="313"/>
    </location>
</feature>
<dbReference type="AlphaFoldDB" id="A0A845B955"/>
<comment type="similarity">
    <text evidence="1">Belongs to the LysR transcriptional regulatory family.</text>
</comment>
<dbReference type="EMBL" id="SNVJ01000001">
    <property type="protein sequence ID" value="MXP61897.1"/>
    <property type="molecule type" value="Genomic_DNA"/>
</dbReference>
<evidence type="ECO:0000256" key="3">
    <source>
        <dbReference type="ARBA" id="ARBA00023125"/>
    </source>
</evidence>
<dbReference type="Gene3D" id="1.10.10.10">
    <property type="entry name" value="Winged helix-like DNA-binding domain superfamily/Winged helix DNA-binding domain"/>
    <property type="match status" value="1"/>
</dbReference>
<name>A0A845B955_9PROT</name>
<gene>
    <name evidence="7" type="ORF">E0493_00855</name>
</gene>
<dbReference type="Proteomes" id="UP000460715">
    <property type="component" value="Unassembled WGS sequence"/>
</dbReference>
<keyword evidence="4" id="KW-0804">Transcription</keyword>
<dbReference type="InterPro" id="IPR000847">
    <property type="entry name" value="LysR_HTH_N"/>
</dbReference>
<dbReference type="CDD" id="cd08422">
    <property type="entry name" value="PBP2_CrgA_like"/>
    <property type="match status" value="1"/>
</dbReference>
<dbReference type="InterPro" id="IPR036388">
    <property type="entry name" value="WH-like_DNA-bd_sf"/>
</dbReference>
<evidence type="ECO:0000259" key="6">
    <source>
        <dbReference type="PROSITE" id="PS50931"/>
    </source>
</evidence>
<reference evidence="7 8" key="1">
    <citation type="submission" date="2019-03" db="EMBL/GenBank/DDBJ databases">
        <title>Roseomonas sp. a novel Roseomonas species isolated from Sea whip Gorgonian.</title>
        <authorList>
            <person name="Li F."/>
            <person name="Pan X."/>
            <person name="Huang S."/>
            <person name="Li Z."/>
            <person name="Meng B."/>
        </authorList>
    </citation>
    <scope>NUCLEOTIDE SEQUENCE [LARGE SCALE GENOMIC DNA]</scope>
    <source>
        <strain evidence="7 8">M0104</strain>
    </source>
</reference>
<dbReference type="GO" id="GO:0003677">
    <property type="term" value="F:DNA binding"/>
    <property type="evidence" value="ECO:0007669"/>
    <property type="project" value="UniProtKB-KW"/>
</dbReference>
<dbReference type="GO" id="GO:0003700">
    <property type="term" value="F:DNA-binding transcription factor activity"/>
    <property type="evidence" value="ECO:0007669"/>
    <property type="project" value="InterPro"/>
</dbReference>
<dbReference type="OrthoDB" id="9812435at2"/>
<dbReference type="PROSITE" id="PS50931">
    <property type="entry name" value="HTH_LYSR"/>
    <property type="match status" value="1"/>
</dbReference>
<dbReference type="InterPro" id="IPR036390">
    <property type="entry name" value="WH_DNA-bd_sf"/>
</dbReference>
<evidence type="ECO:0000256" key="4">
    <source>
        <dbReference type="ARBA" id="ARBA00023163"/>
    </source>
</evidence>
<feature type="domain" description="HTH lysR-type" evidence="6">
    <location>
        <begin position="2"/>
        <end position="59"/>
    </location>
</feature>
<accession>A0A845B955</accession>
<keyword evidence="8" id="KW-1185">Reference proteome</keyword>
<evidence type="ECO:0000256" key="5">
    <source>
        <dbReference type="SAM" id="MobiDB-lite"/>
    </source>
</evidence>
<organism evidence="7 8">
    <name type="scientific">Teichococcus coralli</name>
    <dbReference type="NCBI Taxonomy" id="2545983"/>
    <lineage>
        <taxon>Bacteria</taxon>
        <taxon>Pseudomonadati</taxon>
        <taxon>Pseudomonadota</taxon>
        <taxon>Alphaproteobacteria</taxon>
        <taxon>Acetobacterales</taxon>
        <taxon>Roseomonadaceae</taxon>
        <taxon>Roseomonas</taxon>
    </lineage>
</organism>
<dbReference type="Pfam" id="PF03466">
    <property type="entry name" value="LysR_substrate"/>
    <property type="match status" value="1"/>
</dbReference>
<dbReference type="InterPro" id="IPR058163">
    <property type="entry name" value="LysR-type_TF_proteobact-type"/>
</dbReference>
<dbReference type="PANTHER" id="PTHR30537:SF5">
    <property type="entry name" value="HTH-TYPE TRANSCRIPTIONAL ACTIVATOR TTDR-RELATED"/>
    <property type="match status" value="1"/>
</dbReference>
<sequence length="330" mass="35491">MMKLDGIATFVAVSQAGSISKAARRLRLAKSVVSERLAELEHGIGTPLVHRTTRGLSLTEDGAAFLERAMRIAREVEEAAADMAERRGTLSGPLRLSVPVTFGRMHLGPALYPFLAAHRQIELTLDLDDRRIDAAAHGYDAVVRHGPLGDTRLVAWKLANSRRVLVASPGYLGQYGAPATLGELATHRGIFYLNRGVADWRFLAPGGVQIVRGRSALQVNNGDMMRDAAVAGLGIALLPTFIVGAEVRAGRLSLVEVGAEAEAEFIYIAHAEGRRPSAKLRALAACLRDAFGDPPYWDIPGRRRPEDEKRPGGDPRGASVSPDSPGDQTE</sequence>
<dbReference type="Pfam" id="PF00126">
    <property type="entry name" value="HTH_1"/>
    <property type="match status" value="1"/>
</dbReference>
<keyword evidence="2" id="KW-0805">Transcription regulation</keyword>
<evidence type="ECO:0000256" key="1">
    <source>
        <dbReference type="ARBA" id="ARBA00009437"/>
    </source>
</evidence>
<evidence type="ECO:0000313" key="7">
    <source>
        <dbReference type="EMBL" id="MXP61897.1"/>
    </source>
</evidence>
<dbReference type="FunFam" id="1.10.10.10:FF:000001">
    <property type="entry name" value="LysR family transcriptional regulator"/>
    <property type="match status" value="1"/>
</dbReference>
<comment type="caution">
    <text evidence="7">The sequence shown here is derived from an EMBL/GenBank/DDBJ whole genome shotgun (WGS) entry which is preliminary data.</text>
</comment>
<dbReference type="SUPFAM" id="SSF46785">
    <property type="entry name" value="Winged helix' DNA-binding domain"/>
    <property type="match status" value="1"/>
</dbReference>
<protein>
    <submittedName>
        <fullName evidence="7">LysR family transcriptional regulator</fullName>
    </submittedName>
</protein>
<dbReference type="Gene3D" id="3.40.190.290">
    <property type="match status" value="1"/>
</dbReference>
<keyword evidence="3" id="KW-0238">DNA-binding</keyword>
<evidence type="ECO:0000256" key="2">
    <source>
        <dbReference type="ARBA" id="ARBA00023015"/>
    </source>
</evidence>
<feature type="region of interest" description="Disordered" evidence="5">
    <location>
        <begin position="292"/>
        <end position="330"/>
    </location>
</feature>
<dbReference type="PANTHER" id="PTHR30537">
    <property type="entry name" value="HTH-TYPE TRANSCRIPTIONAL REGULATOR"/>
    <property type="match status" value="1"/>
</dbReference>